<dbReference type="EMBL" id="DXEI01000090">
    <property type="protein sequence ID" value="HIX95017.1"/>
    <property type="molecule type" value="Genomic_DNA"/>
</dbReference>
<organism evidence="1 2">
    <name type="scientific">Candidatus Gemmiger excrementipullorum</name>
    <dbReference type="NCBI Taxonomy" id="2838610"/>
    <lineage>
        <taxon>Bacteria</taxon>
        <taxon>Bacillati</taxon>
        <taxon>Bacillota</taxon>
        <taxon>Clostridia</taxon>
        <taxon>Eubacteriales</taxon>
        <taxon>Gemmiger</taxon>
    </lineage>
</organism>
<feature type="non-terminal residue" evidence="1">
    <location>
        <position position="60"/>
    </location>
</feature>
<protein>
    <submittedName>
        <fullName evidence="1">Uncharacterized protein</fullName>
    </submittedName>
</protein>
<sequence>MKKNAYRDLTEQIQPPAGLNDRVLFAARRRAAERETPAPKRLLPKRRTAFRAAVCAACAL</sequence>
<accession>A0A9D2BVF2</accession>
<evidence type="ECO:0000313" key="2">
    <source>
        <dbReference type="Proteomes" id="UP000886751"/>
    </source>
</evidence>
<gene>
    <name evidence="1" type="ORF">H9846_06130</name>
</gene>
<comment type="caution">
    <text evidence="1">The sequence shown here is derived from an EMBL/GenBank/DDBJ whole genome shotgun (WGS) entry which is preliminary data.</text>
</comment>
<dbReference type="AlphaFoldDB" id="A0A9D2BVF2"/>
<evidence type="ECO:0000313" key="1">
    <source>
        <dbReference type="EMBL" id="HIX95017.1"/>
    </source>
</evidence>
<reference evidence="1" key="1">
    <citation type="journal article" date="2021" name="PeerJ">
        <title>Extensive microbial diversity within the chicken gut microbiome revealed by metagenomics and culture.</title>
        <authorList>
            <person name="Gilroy R."/>
            <person name="Ravi A."/>
            <person name="Getino M."/>
            <person name="Pursley I."/>
            <person name="Horton D.L."/>
            <person name="Alikhan N.F."/>
            <person name="Baker D."/>
            <person name="Gharbi K."/>
            <person name="Hall N."/>
            <person name="Watson M."/>
            <person name="Adriaenssens E.M."/>
            <person name="Foster-Nyarko E."/>
            <person name="Jarju S."/>
            <person name="Secka A."/>
            <person name="Antonio M."/>
            <person name="Oren A."/>
            <person name="Chaudhuri R.R."/>
            <person name="La Ragione R."/>
            <person name="Hildebrand F."/>
            <person name="Pallen M.J."/>
        </authorList>
    </citation>
    <scope>NUCLEOTIDE SEQUENCE</scope>
    <source>
        <strain evidence="1">ChiHecec2B26-7398</strain>
    </source>
</reference>
<proteinExistence type="predicted"/>
<dbReference type="Proteomes" id="UP000886751">
    <property type="component" value="Unassembled WGS sequence"/>
</dbReference>
<reference evidence="1" key="2">
    <citation type="submission" date="2021-04" db="EMBL/GenBank/DDBJ databases">
        <authorList>
            <person name="Gilroy R."/>
        </authorList>
    </citation>
    <scope>NUCLEOTIDE SEQUENCE</scope>
    <source>
        <strain evidence="1">ChiHecec2B26-7398</strain>
    </source>
</reference>
<name>A0A9D2BVF2_9FIRM</name>